<protein>
    <submittedName>
        <fullName evidence="1">Uncharacterized protein</fullName>
    </submittedName>
</protein>
<comment type="caution">
    <text evidence="1">The sequence shown here is derived from an EMBL/GenBank/DDBJ whole genome shotgun (WGS) entry which is preliminary data.</text>
</comment>
<reference evidence="2" key="1">
    <citation type="submission" date="2016-07" db="EMBL/GenBank/DDBJ databases">
        <title>Nontailed viruses are major unrecognized killers of bacteria in the ocean.</title>
        <authorList>
            <person name="Kauffman K."/>
            <person name="Hussain F."/>
            <person name="Yang J."/>
            <person name="Arevalo P."/>
            <person name="Brown J."/>
            <person name="Cutler M."/>
            <person name="Kelly L."/>
            <person name="Polz M.F."/>
        </authorList>
    </citation>
    <scope>NUCLEOTIDE SEQUENCE [LARGE SCALE GENOMIC DNA]</scope>
    <source>
        <strain evidence="2">10N.261.51.B8</strain>
    </source>
</reference>
<dbReference type="EMBL" id="MCYL01000024">
    <property type="protein sequence ID" value="PML55302.1"/>
    <property type="molecule type" value="Genomic_DNA"/>
</dbReference>
<dbReference type="AlphaFoldDB" id="A0A2N7IEN9"/>
<dbReference type="RefSeq" id="WP_102578760.1">
    <property type="nucleotide sequence ID" value="NZ_MCYL01000024.1"/>
</dbReference>
<sequence>MTERKEYMADYYEKNKVRLLEKAKEAHANAVANKAFGTLLNELVDSRIKLEATMLQDVLGQMDKKLEPDHIALLWKQYKQEHKHTGFVTISNVNDHKQPFINWMESR</sequence>
<proteinExistence type="predicted"/>
<name>A0A2N7IEN9_9VIBR</name>
<organism evidence="1 2">
    <name type="scientific">Vibrio lentus</name>
    <dbReference type="NCBI Taxonomy" id="136468"/>
    <lineage>
        <taxon>Bacteria</taxon>
        <taxon>Pseudomonadati</taxon>
        <taxon>Pseudomonadota</taxon>
        <taxon>Gammaproteobacteria</taxon>
        <taxon>Vibrionales</taxon>
        <taxon>Vibrionaceae</taxon>
        <taxon>Vibrio</taxon>
    </lineage>
</organism>
<evidence type="ECO:0000313" key="2">
    <source>
        <dbReference type="Proteomes" id="UP000235746"/>
    </source>
</evidence>
<accession>A0A2N7IEN9</accession>
<gene>
    <name evidence="1" type="ORF">BCT74_08210</name>
</gene>
<dbReference type="Proteomes" id="UP000235746">
    <property type="component" value="Unassembled WGS sequence"/>
</dbReference>
<evidence type="ECO:0000313" key="1">
    <source>
        <dbReference type="EMBL" id="PML55302.1"/>
    </source>
</evidence>